<evidence type="ECO:0000313" key="2">
    <source>
        <dbReference type="Proteomes" id="UP000176389"/>
    </source>
</evidence>
<name>A0A1G1WD40_9BACT</name>
<dbReference type="EMBL" id="MHCS01000044">
    <property type="protein sequence ID" value="OGY25608.1"/>
    <property type="molecule type" value="Genomic_DNA"/>
</dbReference>
<organism evidence="1 2">
    <name type="scientific">Candidatus Woykebacteria bacterium RBG_16_43_9</name>
    <dbReference type="NCBI Taxonomy" id="1802596"/>
    <lineage>
        <taxon>Bacteria</taxon>
        <taxon>Candidatus Woykeibacteriota</taxon>
    </lineage>
</organism>
<protein>
    <submittedName>
        <fullName evidence="1">Uncharacterized protein</fullName>
    </submittedName>
</protein>
<dbReference type="Proteomes" id="UP000176389">
    <property type="component" value="Unassembled WGS sequence"/>
</dbReference>
<evidence type="ECO:0000313" key="1">
    <source>
        <dbReference type="EMBL" id="OGY25608.1"/>
    </source>
</evidence>
<sequence>MPTLLDIAIGLPILIIEEDQRLRHERFLFFLEIFSALMCPVTRPRRKLVDGSYGLGYEIVSVDEAEEEGETEYELFSLPPIKQKDILPGGVLAHVN</sequence>
<gene>
    <name evidence="1" type="ORF">A2Z11_04710</name>
</gene>
<reference evidence="1 2" key="1">
    <citation type="journal article" date="2016" name="Nat. Commun.">
        <title>Thousands of microbial genomes shed light on interconnected biogeochemical processes in an aquifer system.</title>
        <authorList>
            <person name="Anantharaman K."/>
            <person name="Brown C.T."/>
            <person name="Hug L.A."/>
            <person name="Sharon I."/>
            <person name="Castelle C.J."/>
            <person name="Probst A.J."/>
            <person name="Thomas B.C."/>
            <person name="Singh A."/>
            <person name="Wilkins M.J."/>
            <person name="Karaoz U."/>
            <person name="Brodie E.L."/>
            <person name="Williams K.H."/>
            <person name="Hubbard S.S."/>
            <person name="Banfield J.F."/>
        </authorList>
    </citation>
    <scope>NUCLEOTIDE SEQUENCE [LARGE SCALE GENOMIC DNA]</scope>
</reference>
<accession>A0A1G1WD40</accession>
<proteinExistence type="predicted"/>
<dbReference type="STRING" id="1802596.A2Z11_04710"/>
<dbReference type="AlphaFoldDB" id="A0A1G1WD40"/>
<comment type="caution">
    <text evidence="1">The sequence shown here is derived from an EMBL/GenBank/DDBJ whole genome shotgun (WGS) entry which is preliminary data.</text>
</comment>